<dbReference type="EMBL" id="JACMSC010000009">
    <property type="protein sequence ID" value="KAG6506561.1"/>
    <property type="molecule type" value="Genomic_DNA"/>
</dbReference>
<feature type="compositionally biased region" description="Basic residues" evidence="1">
    <location>
        <begin position="37"/>
        <end position="47"/>
    </location>
</feature>
<evidence type="ECO:0000313" key="2">
    <source>
        <dbReference type="EMBL" id="KAG6506561.1"/>
    </source>
</evidence>
<keyword evidence="3" id="KW-1185">Reference proteome</keyword>
<accession>A0A8J5GFR9</accession>
<sequence>MKEKLIAGDLEHSRAEQLKEVSTSSAKAIHSPLNVRSRGHPPTKRKQSKIEQIVKKSVVKARKKGVAGSDPTNHAFSSDLWKNVESCFTSVTLDNLSEVASSKVASVLLLKFHLYVVTLDF</sequence>
<protein>
    <submittedName>
        <fullName evidence="2">Uncharacterized protein</fullName>
    </submittedName>
</protein>
<name>A0A8J5GFR9_ZINOF</name>
<organism evidence="2 3">
    <name type="scientific">Zingiber officinale</name>
    <name type="common">Ginger</name>
    <name type="synonym">Amomum zingiber</name>
    <dbReference type="NCBI Taxonomy" id="94328"/>
    <lineage>
        <taxon>Eukaryota</taxon>
        <taxon>Viridiplantae</taxon>
        <taxon>Streptophyta</taxon>
        <taxon>Embryophyta</taxon>
        <taxon>Tracheophyta</taxon>
        <taxon>Spermatophyta</taxon>
        <taxon>Magnoliopsida</taxon>
        <taxon>Liliopsida</taxon>
        <taxon>Zingiberales</taxon>
        <taxon>Zingiberaceae</taxon>
        <taxon>Zingiber</taxon>
    </lineage>
</organism>
<evidence type="ECO:0000256" key="1">
    <source>
        <dbReference type="SAM" id="MobiDB-lite"/>
    </source>
</evidence>
<reference evidence="2 3" key="1">
    <citation type="submission" date="2020-08" db="EMBL/GenBank/DDBJ databases">
        <title>Plant Genome Project.</title>
        <authorList>
            <person name="Zhang R.-G."/>
        </authorList>
    </citation>
    <scope>NUCLEOTIDE SEQUENCE [LARGE SCALE GENOMIC DNA]</scope>
    <source>
        <tissue evidence="2">Rhizome</tissue>
    </source>
</reference>
<dbReference type="AlphaFoldDB" id="A0A8J5GFR9"/>
<dbReference type="Proteomes" id="UP000734854">
    <property type="component" value="Unassembled WGS sequence"/>
</dbReference>
<evidence type="ECO:0000313" key="3">
    <source>
        <dbReference type="Proteomes" id="UP000734854"/>
    </source>
</evidence>
<feature type="region of interest" description="Disordered" evidence="1">
    <location>
        <begin position="21"/>
        <end position="50"/>
    </location>
</feature>
<proteinExistence type="predicted"/>
<comment type="caution">
    <text evidence="2">The sequence shown here is derived from an EMBL/GenBank/DDBJ whole genome shotgun (WGS) entry which is preliminary data.</text>
</comment>
<gene>
    <name evidence="2" type="ORF">ZIOFF_031885</name>
</gene>